<dbReference type="PANTHER" id="PTHR33910:SF1">
    <property type="entry name" value="PROTEIN TRANSLOCASE SUBUNIT SECE"/>
    <property type="match status" value="1"/>
</dbReference>
<dbReference type="InterPro" id="IPR005807">
    <property type="entry name" value="SecE_bac"/>
</dbReference>
<evidence type="ECO:0000256" key="2">
    <source>
        <dbReference type="ARBA" id="ARBA00022448"/>
    </source>
</evidence>
<dbReference type="RefSeq" id="WP_189499416.1">
    <property type="nucleotide sequence ID" value="NZ_BMZT01000017.1"/>
</dbReference>
<comment type="subunit">
    <text evidence="9">Component of the Sec protein translocase complex. Heterotrimer consisting of SecY, SecE and SecG subunits. The heterotrimers can form oligomers, although 1 heterotrimer is thought to be able to translocate proteins. Interacts with the ribosome. Interacts with SecDF, and other proteins may be involved. Interacts with SecA.</text>
</comment>
<accession>A0ABV6SUI8</accession>
<keyword evidence="3 9" id="KW-1003">Cell membrane</keyword>
<comment type="caution">
    <text evidence="9">Lacks conserved residue(s) required for the propagation of feature annotation.</text>
</comment>
<keyword evidence="8 9" id="KW-0472">Membrane</keyword>
<reference evidence="10 11" key="1">
    <citation type="submission" date="2024-09" db="EMBL/GenBank/DDBJ databases">
        <authorList>
            <person name="Sun Q."/>
            <person name="Mori K."/>
        </authorList>
    </citation>
    <scope>NUCLEOTIDE SEQUENCE [LARGE SCALE GENOMIC DNA]</scope>
    <source>
        <strain evidence="10 11">KCTC 52403</strain>
    </source>
</reference>
<comment type="similarity">
    <text evidence="9">Belongs to the SecE/SEC61-gamma family.</text>
</comment>
<dbReference type="Gene3D" id="1.20.5.1030">
    <property type="entry name" value="Preprotein translocase secy subunit"/>
    <property type="match status" value="1"/>
</dbReference>
<dbReference type="HAMAP" id="MF_00422">
    <property type="entry name" value="SecE"/>
    <property type="match status" value="1"/>
</dbReference>
<evidence type="ECO:0000256" key="3">
    <source>
        <dbReference type="ARBA" id="ARBA00022475"/>
    </source>
</evidence>
<feature type="transmembrane region" description="Helical" evidence="9">
    <location>
        <begin position="43"/>
        <end position="62"/>
    </location>
</feature>
<feature type="transmembrane region" description="Helical" evidence="9">
    <location>
        <begin position="20"/>
        <end position="37"/>
    </location>
</feature>
<keyword evidence="7 9" id="KW-0811">Translocation</keyword>
<evidence type="ECO:0000313" key="10">
    <source>
        <dbReference type="EMBL" id="MFC0717112.1"/>
    </source>
</evidence>
<keyword evidence="5 9" id="KW-0653">Protein transport</keyword>
<evidence type="ECO:0000313" key="11">
    <source>
        <dbReference type="Proteomes" id="UP001589898"/>
    </source>
</evidence>
<dbReference type="Proteomes" id="UP001589898">
    <property type="component" value="Unassembled WGS sequence"/>
</dbReference>
<dbReference type="NCBIfam" id="TIGR00964">
    <property type="entry name" value="secE_bact"/>
    <property type="match status" value="1"/>
</dbReference>
<evidence type="ECO:0000256" key="6">
    <source>
        <dbReference type="ARBA" id="ARBA00022989"/>
    </source>
</evidence>
<keyword evidence="2 9" id="KW-0813">Transport</keyword>
<gene>
    <name evidence="9 10" type="primary">secE</name>
    <name evidence="10" type="ORF">ACFFFU_05020</name>
</gene>
<comment type="function">
    <text evidence="9">Essential subunit of the Sec protein translocation channel SecYEG. Clamps together the 2 halves of SecY. May contact the channel plug during translocation.</text>
</comment>
<comment type="subcellular location">
    <subcellularLocation>
        <location evidence="1">Membrane</location>
    </subcellularLocation>
</comment>
<proteinExistence type="inferred from homology"/>
<dbReference type="PRINTS" id="PR01650">
    <property type="entry name" value="SECETRNLCASE"/>
</dbReference>
<feature type="transmembrane region" description="Helical" evidence="9">
    <location>
        <begin position="97"/>
        <end position="121"/>
    </location>
</feature>
<dbReference type="EMBL" id="JBHLTF010000022">
    <property type="protein sequence ID" value="MFC0717112.1"/>
    <property type="molecule type" value="Genomic_DNA"/>
</dbReference>
<keyword evidence="11" id="KW-1185">Reference proteome</keyword>
<evidence type="ECO:0000256" key="5">
    <source>
        <dbReference type="ARBA" id="ARBA00022927"/>
    </source>
</evidence>
<name>A0ABV6SUI8_9GAMM</name>
<sequence>MNSRVEHSRSHASAGDIARYVVAALLLVGGLVAFYWFEGQWPMPLRVLAVIGGAVAALVVFLTSTKGFQTREFLSESRFELRKVVWPTRQEAMRMSWVVMIVVVVISLMLAGFDLVIQWAIRLLLGN</sequence>
<evidence type="ECO:0000256" key="9">
    <source>
        <dbReference type="HAMAP-Rule" id="MF_00422"/>
    </source>
</evidence>
<dbReference type="InterPro" id="IPR038379">
    <property type="entry name" value="SecE_sf"/>
</dbReference>
<comment type="caution">
    <text evidence="10">The sequence shown here is derived from an EMBL/GenBank/DDBJ whole genome shotgun (WGS) entry which is preliminary data.</text>
</comment>
<dbReference type="InterPro" id="IPR001901">
    <property type="entry name" value="Translocase_SecE/Sec61-g"/>
</dbReference>
<keyword evidence="6 9" id="KW-1133">Transmembrane helix</keyword>
<protein>
    <recommendedName>
        <fullName evidence="9">Protein translocase subunit SecE</fullName>
    </recommendedName>
</protein>
<organism evidence="10 11">
    <name type="scientific">Luteimonas padinae</name>
    <dbReference type="NCBI Taxonomy" id="1714359"/>
    <lineage>
        <taxon>Bacteria</taxon>
        <taxon>Pseudomonadati</taxon>
        <taxon>Pseudomonadota</taxon>
        <taxon>Gammaproteobacteria</taxon>
        <taxon>Lysobacterales</taxon>
        <taxon>Lysobacteraceae</taxon>
        <taxon>Luteimonas</taxon>
    </lineage>
</organism>
<keyword evidence="4 9" id="KW-0812">Transmembrane</keyword>
<evidence type="ECO:0000256" key="8">
    <source>
        <dbReference type="ARBA" id="ARBA00023136"/>
    </source>
</evidence>
<evidence type="ECO:0000256" key="1">
    <source>
        <dbReference type="ARBA" id="ARBA00004370"/>
    </source>
</evidence>
<dbReference type="PANTHER" id="PTHR33910">
    <property type="entry name" value="PROTEIN TRANSLOCASE SUBUNIT SECE"/>
    <property type="match status" value="1"/>
</dbReference>
<evidence type="ECO:0000256" key="7">
    <source>
        <dbReference type="ARBA" id="ARBA00023010"/>
    </source>
</evidence>
<evidence type="ECO:0000256" key="4">
    <source>
        <dbReference type="ARBA" id="ARBA00022692"/>
    </source>
</evidence>
<dbReference type="Pfam" id="PF00584">
    <property type="entry name" value="SecE"/>
    <property type="match status" value="1"/>
</dbReference>